<evidence type="ECO:0000256" key="2">
    <source>
        <dbReference type="SAM" id="Phobius"/>
    </source>
</evidence>
<keyword evidence="2" id="KW-0812">Transmembrane</keyword>
<gene>
    <name evidence="3" type="ORF">FOE67_01475</name>
</gene>
<dbReference type="Proteomes" id="UP000530234">
    <property type="component" value="Unassembled WGS sequence"/>
</dbReference>
<sequence>MSHTPPVSPARINGWDRAAIVALGGAGCALSYDALQQMATAIHVRGILTFLFPLVIDGFIAYGVRALLVLRTDPLPARCYVWLLFGTATSASIWANALHAVRLNQQQLAAGGLHLGDVTVGVLSTLAPLALAGAVHLYILIARRAATADTTAGQPDNPAVRVDRLDGARPDKPGSDDGRTVTVRPDRRDSGSVTPRPLTDHPSTPTHPGNRVEPPVDQAALEKRHGSRRGTDRAARPVTGARSAGRPHQRPVSDRLPTRPEGSATDTLLPVARRAVTDAGKVTRQVVADAVRGQGIPLSNDRLTDLMAQLRTEAKALSDSRSG</sequence>
<keyword evidence="2" id="KW-1133">Transmembrane helix</keyword>
<evidence type="ECO:0000256" key="1">
    <source>
        <dbReference type="SAM" id="MobiDB-lite"/>
    </source>
</evidence>
<keyword evidence="2" id="KW-0472">Membrane</keyword>
<feature type="transmembrane region" description="Helical" evidence="2">
    <location>
        <begin position="118"/>
        <end position="141"/>
    </location>
</feature>
<feature type="transmembrane region" description="Helical" evidence="2">
    <location>
        <begin position="47"/>
        <end position="68"/>
    </location>
</feature>
<keyword evidence="4" id="KW-1185">Reference proteome</keyword>
<organism evidence="3 4">
    <name type="scientific">Streptomyces calidiresistens</name>
    <dbReference type="NCBI Taxonomy" id="1485586"/>
    <lineage>
        <taxon>Bacteria</taxon>
        <taxon>Bacillati</taxon>
        <taxon>Actinomycetota</taxon>
        <taxon>Actinomycetes</taxon>
        <taxon>Kitasatosporales</taxon>
        <taxon>Streptomycetaceae</taxon>
        <taxon>Streptomyces</taxon>
    </lineage>
</organism>
<evidence type="ECO:0000313" key="4">
    <source>
        <dbReference type="Proteomes" id="UP000530234"/>
    </source>
</evidence>
<evidence type="ECO:0000313" key="3">
    <source>
        <dbReference type="EMBL" id="MBB0228214.1"/>
    </source>
</evidence>
<dbReference type="InterPro" id="IPR021235">
    <property type="entry name" value="DUF2637"/>
</dbReference>
<name>A0A7W3SZK2_9ACTN</name>
<dbReference type="Pfam" id="PF10935">
    <property type="entry name" value="DUF2637"/>
    <property type="match status" value="1"/>
</dbReference>
<feature type="compositionally biased region" description="Basic and acidic residues" evidence="1">
    <location>
        <begin position="161"/>
        <end position="190"/>
    </location>
</feature>
<proteinExistence type="predicted"/>
<feature type="region of interest" description="Disordered" evidence="1">
    <location>
        <begin position="149"/>
        <end position="266"/>
    </location>
</feature>
<comment type="caution">
    <text evidence="3">The sequence shown here is derived from an EMBL/GenBank/DDBJ whole genome shotgun (WGS) entry which is preliminary data.</text>
</comment>
<protein>
    <submittedName>
        <fullName evidence="3">DUF2637 domain-containing protein</fullName>
    </submittedName>
</protein>
<dbReference type="EMBL" id="VKHS01000013">
    <property type="protein sequence ID" value="MBB0228214.1"/>
    <property type="molecule type" value="Genomic_DNA"/>
</dbReference>
<feature type="transmembrane region" description="Helical" evidence="2">
    <location>
        <begin position="80"/>
        <end position="98"/>
    </location>
</feature>
<dbReference type="AlphaFoldDB" id="A0A7W3SZK2"/>
<dbReference type="RefSeq" id="WP_182659906.1">
    <property type="nucleotide sequence ID" value="NZ_VKHS01000013.1"/>
</dbReference>
<feature type="compositionally biased region" description="Basic and acidic residues" evidence="1">
    <location>
        <begin position="220"/>
        <end position="235"/>
    </location>
</feature>
<accession>A0A7W3SZK2</accession>
<reference evidence="4" key="1">
    <citation type="submission" date="2019-10" db="EMBL/GenBank/DDBJ databases">
        <title>Streptomyces sp. nov., a novel actinobacterium isolated from alkaline environment.</title>
        <authorList>
            <person name="Golinska P."/>
        </authorList>
    </citation>
    <scope>NUCLEOTIDE SEQUENCE [LARGE SCALE GENOMIC DNA]</scope>
    <source>
        <strain evidence="4">DSM 42108</strain>
    </source>
</reference>